<dbReference type="EMBL" id="QKUF01000014">
    <property type="protein sequence ID" value="PZW26654.1"/>
    <property type="molecule type" value="Genomic_DNA"/>
</dbReference>
<dbReference type="GO" id="GO:0046872">
    <property type="term" value="F:metal ion binding"/>
    <property type="evidence" value="ECO:0007669"/>
    <property type="project" value="UniProtKB-KW"/>
</dbReference>
<dbReference type="PANTHER" id="PTHR34448:SF1">
    <property type="entry name" value="BLL6088 PROTEIN"/>
    <property type="match status" value="1"/>
</dbReference>
<protein>
    <submittedName>
        <fullName evidence="10">Aminopeptidase</fullName>
    </submittedName>
</protein>
<evidence type="ECO:0000256" key="1">
    <source>
        <dbReference type="ARBA" id="ARBA00001941"/>
    </source>
</evidence>
<accession>A0A326U5D4</accession>
<dbReference type="RefSeq" id="WP_111324158.1">
    <property type="nucleotide sequence ID" value="NZ_BIFX01000001.1"/>
</dbReference>
<dbReference type="AlphaFoldDB" id="A0A326U5D4"/>
<comment type="cofactor">
    <cofactor evidence="2">
        <name>Mg(2+)</name>
        <dbReference type="ChEBI" id="CHEBI:18420"/>
    </cofactor>
</comment>
<comment type="similarity">
    <text evidence="4">Belongs to the peptidase M29 family.</text>
</comment>
<dbReference type="InterPro" id="IPR000787">
    <property type="entry name" value="Peptidase_M29"/>
</dbReference>
<evidence type="ECO:0000256" key="2">
    <source>
        <dbReference type="ARBA" id="ARBA00001946"/>
    </source>
</evidence>
<dbReference type="SUPFAM" id="SSF144052">
    <property type="entry name" value="Thermophilic metalloprotease-like"/>
    <property type="match status" value="1"/>
</dbReference>
<comment type="cofactor">
    <cofactor evidence="3">
        <name>Zn(2+)</name>
        <dbReference type="ChEBI" id="CHEBI:29105"/>
    </cofactor>
</comment>
<keyword evidence="7" id="KW-0479">Metal-binding</keyword>
<dbReference type="PANTHER" id="PTHR34448">
    <property type="entry name" value="AMINOPEPTIDASE"/>
    <property type="match status" value="1"/>
</dbReference>
<evidence type="ECO:0000256" key="8">
    <source>
        <dbReference type="ARBA" id="ARBA00022801"/>
    </source>
</evidence>
<comment type="cofactor">
    <cofactor evidence="1">
        <name>Co(2+)</name>
        <dbReference type="ChEBI" id="CHEBI:48828"/>
    </cofactor>
</comment>
<keyword evidence="9" id="KW-0482">Metalloprotease</keyword>
<keyword evidence="6" id="KW-0645">Protease</keyword>
<organism evidence="10 11">
    <name type="scientific">Thermosporothrix hazakensis</name>
    <dbReference type="NCBI Taxonomy" id="644383"/>
    <lineage>
        <taxon>Bacteria</taxon>
        <taxon>Bacillati</taxon>
        <taxon>Chloroflexota</taxon>
        <taxon>Ktedonobacteria</taxon>
        <taxon>Ktedonobacterales</taxon>
        <taxon>Thermosporotrichaceae</taxon>
        <taxon>Thermosporothrix</taxon>
    </lineage>
</organism>
<evidence type="ECO:0000256" key="9">
    <source>
        <dbReference type="ARBA" id="ARBA00023049"/>
    </source>
</evidence>
<dbReference type="InterPro" id="IPR052170">
    <property type="entry name" value="M29_Exopeptidase"/>
</dbReference>
<dbReference type="InterPro" id="IPR035097">
    <property type="entry name" value="M29_N-terminal"/>
</dbReference>
<keyword evidence="5 10" id="KW-0031">Aminopeptidase</keyword>
<reference evidence="10 11" key="1">
    <citation type="submission" date="2018-06" db="EMBL/GenBank/DDBJ databases">
        <title>Genomic Encyclopedia of Archaeal and Bacterial Type Strains, Phase II (KMG-II): from individual species to whole genera.</title>
        <authorList>
            <person name="Goeker M."/>
        </authorList>
    </citation>
    <scope>NUCLEOTIDE SEQUENCE [LARGE SCALE GENOMIC DNA]</scope>
    <source>
        <strain evidence="10 11">ATCC BAA-1881</strain>
    </source>
</reference>
<keyword evidence="8" id="KW-0378">Hydrolase</keyword>
<evidence type="ECO:0000256" key="6">
    <source>
        <dbReference type="ARBA" id="ARBA00022670"/>
    </source>
</evidence>
<dbReference type="GO" id="GO:0006508">
    <property type="term" value="P:proteolysis"/>
    <property type="evidence" value="ECO:0007669"/>
    <property type="project" value="UniProtKB-KW"/>
</dbReference>
<evidence type="ECO:0000313" key="11">
    <source>
        <dbReference type="Proteomes" id="UP000248806"/>
    </source>
</evidence>
<evidence type="ECO:0000256" key="4">
    <source>
        <dbReference type="ARBA" id="ARBA00008236"/>
    </source>
</evidence>
<dbReference type="OrthoDB" id="9803993at2"/>
<dbReference type="Pfam" id="PF02073">
    <property type="entry name" value="Peptidase_M29"/>
    <property type="match status" value="1"/>
</dbReference>
<comment type="caution">
    <text evidence="10">The sequence shown here is derived from an EMBL/GenBank/DDBJ whole genome shotgun (WGS) entry which is preliminary data.</text>
</comment>
<evidence type="ECO:0000256" key="7">
    <source>
        <dbReference type="ARBA" id="ARBA00022723"/>
    </source>
</evidence>
<gene>
    <name evidence="10" type="ORF">EI42_03806</name>
</gene>
<keyword evidence="11" id="KW-1185">Reference proteome</keyword>
<evidence type="ECO:0000256" key="5">
    <source>
        <dbReference type="ARBA" id="ARBA00022438"/>
    </source>
</evidence>
<proteinExistence type="inferred from homology"/>
<evidence type="ECO:0000256" key="3">
    <source>
        <dbReference type="ARBA" id="ARBA00001947"/>
    </source>
</evidence>
<name>A0A326U5D4_THEHA</name>
<evidence type="ECO:0000313" key="10">
    <source>
        <dbReference type="EMBL" id="PZW26654.1"/>
    </source>
</evidence>
<dbReference type="Proteomes" id="UP000248806">
    <property type="component" value="Unassembled WGS sequence"/>
</dbReference>
<dbReference type="Gene3D" id="3.40.1830.10">
    <property type="entry name" value="Thermophilic metalloprotease (M29)"/>
    <property type="match status" value="1"/>
</dbReference>
<sequence length="366" mass="41176">MTDPRVQKLAKIMVHYSLELQPGDRFRLSGSIASLPLLREVYREAVRAGAEVSTRIEVEDFASIFLQEASDELLTTVPELAKYELEYFNKTLHISASENIYTLSGVDPKRITLRSRATRELGKRNMERAATGELRWCLTRFPTQGHAMAAGMALSEYEEFVYGAGKLNEEDPIAAWKKVSQEQQRIVDYLNQHDVIHIEAPGTDLTYRVKGRTWISADGKVNFPDGEVFTGPIEDSVNGVVTFSYPAIYQGNEVENVRLVFKDGKVIESSADRGLDFLNTMLDMDEGSRFVGEVAIGTNYDIQRFTKDILFDEKLGGTMHMALGQSYPDTGGKNESGLHWDMICDLRQGRITADGELFYENGKFLI</sequence>
<dbReference type="GO" id="GO:0004177">
    <property type="term" value="F:aminopeptidase activity"/>
    <property type="evidence" value="ECO:0007669"/>
    <property type="project" value="UniProtKB-KW"/>
</dbReference>
<dbReference type="GO" id="GO:0008237">
    <property type="term" value="F:metallopeptidase activity"/>
    <property type="evidence" value="ECO:0007669"/>
    <property type="project" value="UniProtKB-KW"/>
</dbReference>